<dbReference type="Proteomes" id="UP001329430">
    <property type="component" value="Chromosome 3"/>
</dbReference>
<feature type="region of interest" description="Disordered" evidence="12">
    <location>
        <begin position="367"/>
        <end position="413"/>
    </location>
</feature>
<dbReference type="InterPro" id="IPR022780">
    <property type="entry name" value="Dynein_light_int_chain"/>
</dbReference>
<evidence type="ECO:0000256" key="7">
    <source>
        <dbReference type="ARBA" id="ARBA00022840"/>
    </source>
</evidence>
<keyword evidence="10 11" id="KW-0206">Cytoskeleton</keyword>
<comment type="function">
    <text evidence="11">Acts as one of several non-catalytic accessory components of the cytoplasmic dynein 1 complex that are thought to be involved in linking dynein to cargos and to adapter proteins that regulate dynein function. Cytoplasmic dynein 1 acts as a motor for the intracellular retrograde motility of vesicles and organelles along microtubules. May play a role in binding dynein to membranous organelles or chromosomes.</text>
</comment>
<dbReference type="InterPro" id="IPR008467">
    <property type="entry name" value="Dynein1_light_intermed_chain"/>
</dbReference>
<keyword evidence="14" id="KW-1185">Reference proteome</keyword>
<dbReference type="GO" id="GO:0005524">
    <property type="term" value="F:ATP binding"/>
    <property type="evidence" value="ECO:0007669"/>
    <property type="project" value="UniProtKB-KW"/>
</dbReference>
<keyword evidence="8 11" id="KW-0243">Dynein</keyword>
<organism evidence="13 14">
    <name type="scientific">Pyrocoelia pectoralis</name>
    <dbReference type="NCBI Taxonomy" id="417401"/>
    <lineage>
        <taxon>Eukaryota</taxon>
        <taxon>Metazoa</taxon>
        <taxon>Ecdysozoa</taxon>
        <taxon>Arthropoda</taxon>
        <taxon>Hexapoda</taxon>
        <taxon>Insecta</taxon>
        <taxon>Pterygota</taxon>
        <taxon>Neoptera</taxon>
        <taxon>Endopterygota</taxon>
        <taxon>Coleoptera</taxon>
        <taxon>Polyphaga</taxon>
        <taxon>Elateriformia</taxon>
        <taxon>Elateroidea</taxon>
        <taxon>Lampyridae</taxon>
        <taxon>Lampyrinae</taxon>
        <taxon>Pyrocoelia</taxon>
    </lineage>
</organism>
<evidence type="ECO:0000256" key="6">
    <source>
        <dbReference type="ARBA" id="ARBA00022741"/>
    </source>
</evidence>
<dbReference type="AlphaFoldDB" id="A0AAN7VKR2"/>
<evidence type="ECO:0000313" key="13">
    <source>
        <dbReference type="EMBL" id="KAK5645809.1"/>
    </source>
</evidence>
<evidence type="ECO:0000256" key="8">
    <source>
        <dbReference type="ARBA" id="ARBA00023017"/>
    </source>
</evidence>
<keyword evidence="5 11" id="KW-0493">Microtubule</keyword>
<dbReference type="PANTHER" id="PTHR12688">
    <property type="entry name" value="DYNEIN LIGHT INTERMEDIATE CHAIN"/>
    <property type="match status" value="1"/>
</dbReference>
<evidence type="ECO:0000256" key="5">
    <source>
        <dbReference type="ARBA" id="ARBA00022701"/>
    </source>
</evidence>
<evidence type="ECO:0000256" key="4">
    <source>
        <dbReference type="ARBA" id="ARBA00022490"/>
    </source>
</evidence>
<protein>
    <recommendedName>
        <fullName evidence="11">Dynein light intermediate chain</fullName>
    </recommendedName>
</protein>
<dbReference type="SUPFAM" id="SSF52540">
    <property type="entry name" value="P-loop containing nucleoside triphosphate hydrolases"/>
    <property type="match status" value="1"/>
</dbReference>
<keyword evidence="4 11" id="KW-0963">Cytoplasm</keyword>
<dbReference type="GO" id="GO:0005874">
    <property type="term" value="C:microtubule"/>
    <property type="evidence" value="ECO:0007669"/>
    <property type="project" value="UniProtKB-KW"/>
</dbReference>
<keyword evidence="9 11" id="KW-0505">Motor protein</keyword>
<comment type="similarity">
    <text evidence="2 11">Belongs to the dynein light intermediate chain family.</text>
</comment>
<feature type="compositionally biased region" description="Acidic residues" evidence="12">
    <location>
        <begin position="194"/>
        <end position="205"/>
    </location>
</feature>
<feature type="region of interest" description="Disordered" evidence="12">
    <location>
        <begin position="175"/>
        <end position="209"/>
    </location>
</feature>
<evidence type="ECO:0000256" key="2">
    <source>
        <dbReference type="ARBA" id="ARBA00006831"/>
    </source>
</evidence>
<keyword evidence="3 11" id="KW-0813">Transport</keyword>
<evidence type="ECO:0000256" key="9">
    <source>
        <dbReference type="ARBA" id="ARBA00023175"/>
    </source>
</evidence>
<sequence length="492" mass="54526">MVTAQSPRSESPKRDATQKENLWSSILNDVQNHGNTKLPSCKQILVLGDNESGKTTMVAKLQGVEDPKKGWGLEYAYIDVRDDYRDDHTRLSVWVLDGDAGHNELLKFALNADTFPHTLVVLTVTMTSPWGILDQLRHWASVLADHVDKLKLDVDLRQSRRQYLVKTWQDYIEPGDELDPASPMKRSSRNLGDGDFDGELDDDSPLPEGTLTSNLGLDIVVVITKTDYIQNLEKEHDYRDEHLDFMQQHIRRFCLQYGAALFYTSAKEDKNCDLLYKYLTHRIYGFPFRTPALVVEKDAVFIPAGWDNMKKISILFENMHTCKPDDYYTDIIAQPVTRKTVSRETELLAEDEQAFLTRQQQILLAGGGLSSTGIRPGESQIRTPTLSKGSARSPATAGIQSSPKKLDGSKVVSSPGGEGVLANFFNSLLHKKTGASPGSPTVLTGSPKPPTDGTPDKATMRSDAAAELDRLARSRKPPGGSDGGIDFNTSDC</sequence>
<comment type="subunit">
    <text evidence="11">Homodimer. The cytoplasmic dynein 1 complex consists of two catalytic heavy chains (HCs) and a number of non-catalytic subunits presented by intermediate chains (ICs).</text>
</comment>
<dbReference type="Gene3D" id="3.40.50.300">
    <property type="entry name" value="P-loop containing nucleotide triphosphate hydrolases"/>
    <property type="match status" value="1"/>
</dbReference>
<dbReference type="InterPro" id="IPR027417">
    <property type="entry name" value="P-loop_NTPase"/>
</dbReference>
<dbReference type="GO" id="GO:0007018">
    <property type="term" value="P:microtubule-based movement"/>
    <property type="evidence" value="ECO:0007669"/>
    <property type="project" value="InterPro"/>
</dbReference>
<comment type="subcellular location">
    <subcellularLocation>
        <location evidence="1 11">Cytoplasm</location>
        <location evidence="1 11">Cytoskeleton</location>
    </subcellularLocation>
</comment>
<reference evidence="13 14" key="1">
    <citation type="journal article" date="2024" name="Insects">
        <title>An Improved Chromosome-Level Genome Assembly of the Firefly Pyrocoelia pectoralis.</title>
        <authorList>
            <person name="Fu X."/>
            <person name="Meyer-Rochow V.B."/>
            <person name="Ballantyne L."/>
            <person name="Zhu X."/>
        </authorList>
    </citation>
    <scope>NUCLEOTIDE SEQUENCE [LARGE SCALE GENOMIC DNA]</scope>
    <source>
        <strain evidence="13">XCY_ONT2</strain>
    </source>
</reference>
<comment type="caution">
    <text evidence="13">The sequence shown here is derived from an EMBL/GenBank/DDBJ whole genome shotgun (WGS) entry which is preliminary data.</text>
</comment>
<dbReference type="PANTHER" id="PTHR12688:SF0">
    <property type="entry name" value="DYNEIN LIGHT INTERMEDIATE CHAIN"/>
    <property type="match status" value="1"/>
</dbReference>
<evidence type="ECO:0000313" key="14">
    <source>
        <dbReference type="Proteomes" id="UP001329430"/>
    </source>
</evidence>
<evidence type="ECO:0000256" key="12">
    <source>
        <dbReference type="SAM" id="MobiDB-lite"/>
    </source>
</evidence>
<dbReference type="GO" id="GO:0005868">
    <property type="term" value="C:cytoplasmic dynein complex"/>
    <property type="evidence" value="ECO:0007669"/>
    <property type="project" value="UniProtKB-UniRule"/>
</dbReference>
<name>A0AAN7VKR2_9COLE</name>
<evidence type="ECO:0000256" key="3">
    <source>
        <dbReference type="ARBA" id="ARBA00022448"/>
    </source>
</evidence>
<feature type="region of interest" description="Disordered" evidence="12">
    <location>
        <begin position="1"/>
        <end position="20"/>
    </location>
</feature>
<proteinExistence type="inferred from homology"/>
<gene>
    <name evidence="13" type="ORF">RI129_004273</name>
</gene>
<keyword evidence="6 11" id="KW-0547">Nucleotide-binding</keyword>
<dbReference type="Pfam" id="PF05783">
    <property type="entry name" value="DLIC"/>
    <property type="match status" value="1"/>
</dbReference>
<dbReference type="GO" id="GO:0000226">
    <property type="term" value="P:microtubule cytoskeleton organization"/>
    <property type="evidence" value="ECO:0007669"/>
    <property type="project" value="TreeGrafter"/>
</dbReference>
<feature type="compositionally biased region" description="Polar residues" evidence="12">
    <location>
        <begin position="380"/>
        <end position="390"/>
    </location>
</feature>
<accession>A0AAN7VKR2</accession>
<evidence type="ECO:0000256" key="11">
    <source>
        <dbReference type="RuleBase" id="RU366047"/>
    </source>
</evidence>
<dbReference type="GO" id="GO:0005813">
    <property type="term" value="C:centrosome"/>
    <property type="evidence" value="ECO:0007669"/>
    <property type="project" value="TreeGrafter"/>
</dbReference>
<dbReference type="EMBL" id="JAVRBK010000003">
    <property type="protein sequence ID" value="KAK5645809.1"/>
    <property type="molecule type" value="Genomic_DNA"/>
</dbReference>
<keyword evidence="7 11" id="KW-0067">ATP-binding</keyword>
<feature type="region of interest" description="Disordered" evidence="12">
    <location>
        <begin position="432"/>
        <end position="492"/>
    </location>
</feature>
<evidence type="ECO:0000256" key="10">
    <source>
        <dbReference type="ARBA" id="ARBA00023212"/>
    </source>
</evidence>
<evidence type="ECO:0000256" key="1">
    <source>
        <dbReference type="ARBA" id="ARBA00004245"/>
    </source>
</evidence>
<dbReference type="GO" id="GO:0045504">
    <property type="term" value="F:dynein heavy chain binding"/>
    <property type="evidence" value="ECO:0007669"/>
    <property type="project" value="TreeGrafter"/>
</dbReference>